<gene>
    <name evidence="5" type="ORF">A4U43_C07F4170</name>
</gene>
<feature type="repeat" description="PPR" evidence="2">
    <location>
        <begin position="329"/>
        <end position="363"/>
    </location>
</feature>
<keyword evidence="6" id="KW-1185">Reference proteome</keyword>
<accession>A0A5P1E989</accession>
<dbReference type="InterPro" id="IPR002885">
    <property type="entry name" value="PPR_rpt"/>
</dbReference>
<dbReference type="PROSITE" id="PS51375">
    <property type="entry name" value="PPR"/>
    <property type="match status" value="5"/>
</dbReference>
<dbReference type="Pfam" id="PF13812">
    <property type="entry name" value="PPR_3"/>
    <property type="match status" value="1"/>
</dbReference>
<dbReference type="InterPro" id="IPR011990">
    <property type="entry name" value="TPR-like_helical_dom_sf"/>
</dbReference>
<name>A0A5P1E989_ASPOF</name>
<dbReference type="NCBIfam" id="TIGR00756">
    <property type="entry name" value="PPR"/>
    <property type="match status" value="5"/>
</dbReference>
<proteinExistence type="predicted"/>
<evidence type="ECO:0000256" key="1">
    <source>
        <dbReference type="ARBA" id="ARBA00022737"/>
    </source>
</evidence>
<feature type="repeat" description="PPR" evidence="2">
    <location>
        <begin position="435"/>
        <end position="465"/>
    </location>
</feature>
<feature type="repeat" description="PPR" evidence="2">
    <location>
        <begin position="364"/>
        <end position="394"/>
    </location>
</feature>
<feature type="transmembrane region" description="Helical" evidence="3">
    <location>
        <begin position="20"/>
        <end position="36"/>
    </location>
</feature>
<sequence length="528" mass="58997">MERSTSVKNLYPFGGKEGRFGFIVLMLLMSGARLITARMEFPTQVEIGELSKQNNTAIKTVQGANGEIIDCVDIYKQPAFDHPLLKNHSIELRPSFIPDMKRGNSSSYAIAEQSWLKSGSCPKGTIPILRATKDGLLRANSSGSCSIHDVEPTNCRVEVAGARARAEAPYYGVTGIINVWSLLVMTKEWSLSSIAAVSQQSFVESGWGASPILFGDSKTRFIANWRDGNKGCFNLRCPGFVQVSSTVALGAFLYPTSEYNGKQYVIQPTIYKDDVQKKWWLMLEDEVVGYWPMVLFSNLESASIVEWLGRFNSISSLLSQVEENGLKPDSIFFNALINAFYEAGKIDEVMKIFWKMAESGCKPTTSTFNTLIKGYGIAGKPEESQKLLDMMSREAKARPSQKTYNISIKAWCDQKNFSEAWNAVYKMCASGMRPDVVTYNTIARAYAENGETKRAEDMVLEMENELRPNERTLAIIVRGYCKEGKIENALRCVNQMKDMGVRPNVIVFNTLIKGFLDVEDMGGVDERE</sequence>
<protein>
    <recommendedName>
        <fullName evidence="4">Neprosin PEP catalytic domain-containing protein</fullName>
    </recommendedName>
</protein>
<reference evidence="6" key="1">
    <citation type="journal article" date="2017" name="Nat. Commun.">
        <title>The asparagus genome sheds light on the origin and evolution of a young Y chromosome.</title>
        <authorList>
            <person name="Harkess A."/>
            <person name="Zhou J."/>
            <person name="Xu C."/>
            <person name="Bowers J.E."/>
            <person name="Van der Hulst R."/>
            <person name="Ayyampalayam S."/>
            <person name="Mercati F."/>
            <person name="Riccardi P."/>
            <person name="McKain M.R."/>
            <person name="Kakrana A."/>
            <person name="Tang H."/>
            <person name="Ray J."/>
            <person name="Groenendijk J."/>
            <person name="Arikit S."/>
            <person name="Mathioni S.M."/>
            <person name="Nakano M."/>
            <person name="Shan H."/>
            <person name="Telgmann-Rauber A."/>
            <person name="Kanno A."/>
            <person name="Yue Z."/>
            <person name="Chen H."/>
            <person name="Li W."/>
            <person name="Chen Y."/>
            <person name="Xu X."/>
            <person name="Zhang Y."/>
            <person name="Luo S."/>
            <person name="Chen H."/>
            <person name="Gao J."/>
            <person name="Mao Z."/>
            <person name="Pires J.C."/>
            <person name="Luo M."/>
            <person name="Kudrna D."/>
            <person name="Wing R.A."/>
            <person name="Meyers B.C."/>
            <person name="Yi K."/>
            <person name="Kong H."/>
            <person name="Lavrijsen P."/>
            <person name="Sunseri F."/>
            <person name="Falavigna A."/>
            <person name="Ye Y."/>
            <person name="Leebens-Mack J.H."/>
            <person name="Chen G."/>
        </authorList>
    </citation>
    <scope>NUCLEOTIDE SEQUENCE [LARGE SCALE GENOMIC DNA]</scope>
    <source>
        <strain evidence="6">cv. DH0086</strain>
    </source>
</reference>
<dbReference type="Pfam" id="PF14365">
    <property type="entry name" value="Neprosin_AP"/>
    <property type="match status" value="1"/>
</dbReference>
<dbReference type="InterPro" id="IPR004314">
    <property type="entry name" value="Neprosin"/>
</dbReference>
<dbReference type="PANTHER" id="PTHR47931:SF2">
    <property type="entry name" value="OS01G0228400 PROTEIN"/>
    <property type="match status" value="1"/>
</dbReference>
<dbReference type="PROSITE" id="PS52045">
    <property type="entry name" value="NEPROSIN_PEP_CD"/>
    <property type="match status" value="1"/>
</dbReference>
<dbReference type="Pfam" id="PF03080">
    <property type="entry name" value="Neprosin"/>
    <property type="match status" value="1"/>
</dbReference>
<evidence type="ECO:0000313" key="6">
    <source>
        <dbReference type="Proteomes" id="UP000243459"/>
    </source>
</evidence>
<dbReference type="EMBL" id="CM007387">
    <property type="protein sequence ID" value="ONK62466.1"/>
    <property type="molecule type" value="Genomic_DNA"/>
</dbReference>
<dbReference type="InterPro" id="IPR025521">
    <property type="entry name" value="Neprosin_propep"/>
</dbReference>
<evidence type="ECO:0000256" key="2">
    <source>
        <dbReference type="PROSITE-ProRule" id="PRU00708"/>
    </source>
</evidence>
<dbReference type="AlphaFoldDB" id="A0A5P1E989"/>
<evidence type="ECO:0000259" key="4">
    <source>
        <dbReference type="PROSITE" id="PS52045"/>
    </source>
</evidence>
<keyword evidence="1" id="KW-0677">Repeat</keyword>
<keyword evidence="3" id="KW-0812">Transmembrane</keyword>
<keyword evidence="3" id="KW-1133">Transmembrane helix</keyword>
<evidence type="ECO:0000313" key="5">
    <source>
        <dbReference type="EMBL" id="ONK62466.1"/>
    </source>
</evidence>
<keyword evidence="3" id="KW-0472">Membrane</keyword>
<organism evidence="5 6">
    <name type="scientific">Asparagus officinalis</name>
    <name type="common">Garden asparagus</name>
    <dbReference type="NCBI Taxonomy" id="4686"/>
    <lineage>
        <taxon>Eukaryota</taxon>
        <taxon>Viridiplantae</taxon>
        <taxon>Streptophyta</taxon>
        <taxon>Embryophyta</taxon>
        <taxon>Tracheophyta</taxon>
        <taxon>Spermatophyta</taxon>
        <taxon>Magnoliopsida</taxon>
        <taxon>Liliopsida</taxon>
        <taxon>Asparagales</taxon>
        <taxon>Asparagaceae</taxon>
        <taxon>Asparagoideae</taxon>
        <taxon>Asparagus</taxon>
    </lineage>
</organism>
<dbReference type="Gene3D" id="1.25.40.10">
    <property type="entry name" value="Tetratricopeptide repeat domain"/>
    <property type="match status" value="2"/>
</dbReference>
<evidence type="ECO:0000256" key="3">
    <source>
        <dbReference type="SAM" id="Phobius"/>
    </source>
</evidence>
<feature type="domain" description="Neprosin PEP catalytic" evidence="4">
    <location>
        <begin position="150"/>
        <end position="385"/>
    </location>
</feature>
<feature type="repeat" description="PPR" evidence="2">
    <location>
        <begin position="400"/>
        <end position="434"/>
    </location>
</feature>
<dbReference type="Gramene" id="ONK62466">
    <property type="protein sequence ID" value="ONK62466"/>
    <property type="gene ID" value="A4U43_C07F4170"/>
</dbReference>
<dbReference type="Pfam" id="PF13041">
    <property type="entry name" value="PPR_2"/>
    <property type="match status" value="2"/>
</dbReference>
<feature type="repeat" description="PPR" evidence="2">
    <location>
        <begin position="469"/>
        <end position="503"/>
    </location>
</feature>
<dbReference type="Proteomes" id="UP000243459">
    <property type="component" value="Chromosome 7"/>
</dbReference>
<dbReference type="PANTHER" id="PTHR47931">
    <property type="entry name" value="OS01G0228400 PROTEIN"/>
    <property type="match status" value="1"/>
</dbReference>